<dbReference type="AlphaFoldDB" id="A0A372LKH1"/>
<comment type="caution">
    <text evidence="2">The sequence shown here is derived from an EMBL/GenBank/DDBJ whole genome shotgun (WGS) entry which is preliminary data.</text>
</comment>
<dbReference type="SUPFAM" id="SSF50346">
    <property type="entry name" value="PRC-barrel domain"/>
    <property type="match status" value="2"/>
</dbReference>
<dbReference type="Proteomes" id="UP000262939">
    <property type="component" value="Unassembled WGS sequence"/>
</dbReference>
<gene>
    <name evidence="2" type="ORF">D0466_08040</name>
</gene>
<dbReference type="EMBL" id="QVTD01000003">
    <property type="protein sequence ID" value="RFU66096.1"/>
    <property type="molecule type" value="Genomic_DNA"/>
</dbReference>
<feature type="domain" description="PRC-barrel" evidence="1">
    <location>
        <begin position="4"/>
        <end position="67"/>
    </location>
</feature>
<dbReference type="Pfam" id="PF05239">
    <property type="entry name" value="PRC"/>
    <property type="match status" value="2"/>
</dbReference>
<proteinExistence type="predicted"/>
<dbReference type="InterPro" id="IPR027275">
    <property type="entry name" value="PRC-brl_dom"/>
</dbReference>
<evidence type="ECO:0000259" key="1">
    <source>
        <dbReference type="Pfam" id="PF05239"/>
    </source>
</evidence>
<name>A0A372LKH1_9BACI</name>
<keyword evidence="3" id="KW-1185">Reference proteome</keyword>
<evidence type="ECO:0000313" key="2">
    <source>
        <dbReference type="EMBL" id="RFU66096.1"/>
    </source>
</evidence>
<feature type="domain" description="PRC-barrel" evidence="1">
    <location>
        <begin position="84"/>
        <end position="152"/>
    </location>
</feature>
<reference evidence="2 3" key="1">
    <citation type="submission" date="2018-08" db="EMBL/GenBank/DDBJ databases">
        <title>Bacillus chawlae sp. nov., Bacillus glennii sp. nov., and Bacillus saganii sp. nov. Isolated from the Vehicle Assembly Building at Kennedy Space Center where the Viking Spacecraft were Assembled.</title>
        <authorList>
            <person name="Seuylemezian A."/>
            <person name="Vaishampayan P."/>
        </authorList>
    </citation>
    <scope>NUCLEOTIDE SEQUENCE [LARGE SCALE GENOMIC DNA]</scope>
    <source>
        <strain evidence="2 3">V44-8</strain>
    </source>
</reference>
<protein>
    <submittedName>
        <fullName evidence="2">Photosystem reaction center subunit H</fullName>
    </submittedName>
</protein>
<evidence type="ECO:0000313" key="3">
    <source>
        <dbReference type="Proteomes" id="UP000262939"/>
    </source>
</evidence>
<accession>A0A372LKH1</accession>
<dbReference type="OrthoDB" id="1707618at2"/>
<dbReference type="InterPro" id="IPR011033">
    <property type="entry name" value="PRC_barrel-like_sf"/>
</dbReference>
<dbReference type="Gene3D" id="2.30.30.240">
    <property type="entry name" value="PRC-barrel domain"/>
    <property type="match status" value="1"/>
</dbReference>
<sequence length="157" mass="17537">MRTFSLLKGLRVYTSRGQCIGSVNDICLSESGKIEGIIVHRKAFFKKNLFFSLNDVRSFGPDGIIVEKEEASPDNHPLEGHYLFNADSLFGKMLMSEAGEELGLLHDVFFLEKMGTIVAYETTDGFFSEITEGKRLVESKHPPVLGKDAILISVYDQ</sequence>
<organism evidence="2 3">
    <name type="scientific">Peribacillus glennii</name>
    <dbReference type="NCBI Taxonomy" id="2303991"/>
    <lineage>
        <taxon>Bacteria</taxon>
        <taxon>Bacillati</taxon>
        <taxon>Bacillota</taxon>
        <taxon>Bacilli</taxon>
        <taxon>Bacillales</taxon>
        <taxon>Bacillaceae</taxon>
        <taxon>Peribacillus</taxon>
    </lineage>
</organism>